<gene>
    <name evidence="1" type="ORF">ACFPTR_03640</name>
</gene>
<feature type="non-terminal residue" evidence="1">
    <location>
        <position position="1"/>
    </location>
</feature>
<evidence type="ECO:0000313" key="1">
    <source>
        <dbReference type="EMBL" id="MFC5627985.1"/>
    </source>
</evidence>
<sequence length="137" mass="16282">QEKKTFTFITNIKVTNRNARKLIYAGRSRWKIENQGFNRQKNIRYHIEHASSRHYVAMKNHYLLTQIADILMQLFENGSKALKHFKKTAKEISSILLEAIRTRKLTDEDIQQLANPIQIRFSCGKKKKFQLKKYPVF</sequence>
<accession>A0ABW0U6R7</accession>
<reference evidence="2" key="1">
    <citation type="journal article" date="2019" name="Int. J. Syst. Evol. Microbiol.">
        <title>The Global Catalogue of Microorganisms (GCM) 10K type strain sequencing project: providing services to taxonomists for standard genome sequencing and annotation.</title>
        <authorList>
            <consortium name="The Broad Institute Genomics Platform"/>
            <consortium name="The Broad Institute Genome Sequencing Center for Infectious Disease"/>
            <person name="Wu L."/>
            <person name="Ma J."/>
        </authorList>
    </citation>
    <scope>NUCLEOTIDE SEQUENCE [LARGE SCALE GENOMIC DNA]</scope>
    <source>
        <strain evidence="2">CGMCC 1.15790</strain>
    </source>
</reference>
<proteinExistence type="predicted"/>
<organism evidence="1 2">
    <name type="scientific">Aliibacillus thermotolerans</name>
    <dbReference type="NCBI Taxonomy" id="1834418"/>
    <lineage>
        <taxon>Bacteria</taxon>
        <taxon>Bacillati</taxon>
        <taxon>Bacillota</taxon>
        <taxon>Bacilli</taxon>
        <taxon>Bacillales</taxon>
        <taxon>Bacillaceae</taxon>
        <taxon>Aliibacillus</taxon>
    </lineage>
</organism>
<protein>
    <recommendedName>
        <fullName evidence="3">Transposase</fullName>
    </recommendedName>
</protein>
<comment type="caution">
    <text evidence="1">The sequence shown here is derived from an EMBL/GenBank/DDBJ whole genome shotgun (WGS) entry which is preliminary data.</text>
</comment>
<evidence type="ECO:0008006" key="3">
    <source>
        <dbReference type="Google" id="ProtNLM"/>
    </source>
</evidence>
<name>A0ABW0U6R7_9BACI</name>
<keyword evidence="2" id="KW-1185">Reference proteome</keyword>
<evidence type="ECO:0000313" key="2">
    <source>
        <dbReference type="Proteomes" id="UP001596143"/>
    </source>
</evidence>
<dbReference type="Proteomes" id="UP001596143">
    <property type="component" value="Unassembled WGS sequence"/>
</dbReference>
<dbReference type="EMBL" id="JBHSPF010000017">
    <property type="protein sequence ID" value="MFC5627985.1"/>
    <property type="molecule type" value="Genomic_DNA"/>
</dbReference>